<dbReference type="GO" id="GO:0005789">
    <property type="term" value="C:endoplasmic reticulum membrane"/>
    <property type="evidence" value="ECO:0007669"/>
    <property type="project" value="UniProtKB-SubCell"/>
</dbReference>
<keyword evidence="20" id="KW-1185">Reference proteome</keyword>
<dbReference type="GO" id="GO:0005198">
    <property type="term" value="F:structural molecule activity"/>
    <property type="evidence" value="ECO:0007669"/>
    <property type="project" value="TreeGrafter"/>
</dbReference>
<dbReference type="Pfam" id="PF00400">
    <property type="entry name" value="WD40"/>
    <property type="match status" value="2"/>
</dbReference>
<evidence type="ECO:0000256" key="7">
    <source>
        <dbReference type="ARBA" id="ARBA00022574"/>
    </source>
</evidence>
<dbReference type="Gene3D" id="2.130.10.10">
    <property type="entry name" value="YVTN repeat-like/Quinoprotein amine dehydrogenase"/>
    <property type="match status" value="1"/>
</dbReference>
<gene>
    <name evidence="19" type="ORF">KLDO_g3806</name>
</gene>
<dbReference type="PROSITE" id="PS50294">
    <property type="entry name" value="WD_REPEATS_REGION"/>
    <property type="match status" value="1"/>
</dbReference>
<keyword evidence="12" id="KW-0472">Membrane</keyword>
<keyword evidence="11" id="KW-0653">Protein transport</keyword>
<dbReference type="Proteomes" id="UP000031516">
    <property type="component" value="Unassembled WGS sequence"/>
</dbReference>
<protein>
    <recommendedName>
        <fullName evidence="5">Protein transport protein SEC31</fullName>
    </recommendedName>
    <alternativeName>
        <fullName evidence="4">Protein transport protein sec31</fullName>
    </alternativeName>
</protein>
<feature type="repeat" description="WD" evidence="15">
    <location>
        <begin position="247"/>
        <end position="289"/>
    </location>
</feature>
<feature type="repeat" description="WD" evidence="15">
    <location>
        <begin position="100"/>
        <end position="133"/>
    </location>
</feature>
<keyword evidence="9" id="KW-0256">Endoplasmic reticulum</keyword>
<dbReference type="InterPro" id="IPR040251">
    <property type="entry name" value="SEC31-like"/>
</dbReference>
<sequence>MVKLAEYPRTATFSWSHDRVPVLATGTASGAIDADFSSTSSLEFWSLLSFDGSKPSGSVIADAKFNDLDWSNDDKIVAGALENGVVEFFDPKALKSIAKVHKHQGPVKALRFNAKQNNVLVSGGTQGEIYIWDSNKIGSPDYSPFSSGVSNSPIDEVSSLAWNQSLAHVFASASSSGYTSVWDLKAKKQVLHLNHNSSTTGIKVPLTAVDWHPTSSTIIATASNSDTDPLVLTWDLRNAHVPLQVLSQGHSKGVLSLDWCKQDENLLLSSSRDNTSVLWNPQDGSILTQFAPRGNWVFKSKFAPEAPDLFASASFDSKIIVQTLQNLSTSLDAQANESKQQASEDEFWQTVTTNSVDDKPNTIKVQAPKWYGNKSPAAQWAFGGKLVKISDDGKGISIVRPSVSGLEKNELFDESLKSKDFVKLINKRLSQKINSTNEEDWNLLENLSMDGTEDYLKEALSLDDANGDSNKSQEDGAEFFDQLNDSFSPEGLFKLDFSDSVKPITDSLVKGDLKSALNLALEKDMLLEAFVIAITSGDSSLADKAKNVYFTKHCKQSSLARTLFSVAQNDVEDIVENTDVSQWKDAVQFIFTYTKDVAKKNSLLVKLGDRLQFEGNRKDAILLYLAGQSLDNIASIWLEEFPEFETHLTSQKDTLYEAHLECLTEFVERFTVLSDYLDKGAVKLNNQELISKFLEFVNVTATNGDFDLALRFLETLPDDNEAVKSEKQRVLIASGKTSSTKTAGKVLDNTAQSRSGRYVSASTPASAALPRLSNAGIPAQNPLPSVNQPAVTMAQNVIPRQPSFAAQTAPLAPASNPYAPAAISQTTAQSTTGSRPSYTPAINPYANVASSVPPNPYAPPSAASPAPFAPPIAPPPIAGARGYSGQTPHLHEKPIDGWNDLPSVSREKPTRAKAVNTAPIGMSTPSYGTPDPAFAPTPLSRTNTNPTLPPPPSHIRRTPKPASPAAVASPPLLKKTNSYAPNIVPVQPSQPPQSIANPLLPPTSPNPAAIGRGFVPPVNPYGPPPISTTATGIAPLKPTMSNISSPLPVSAPKVASAPPPMKMNRKSTAVGDANAANNLLGSIQSKPTPSTYSPAMVEPAPATQVPSTVSPTNTETVSQQANGITESDRPIAEFFTAELQRVTPLIPQEYTKQLKDCDKRIKILIKHLENHDLLTQPTIDKLHQIVALWKDGKYSEAMTIHQDLSANHSSEAGNWLTGVKRLMNIADATSSQ</sequence>
<feature type="region of interest" description="Disordered" evidence="16">
    <location>
        <begin position="1044"/>
        <end position="1065"/>
    </location>
</feature>
<evidence type="ECO:0000256" key="16">
    <source>
        <dbReference type="SAM" id="MobiDB-lite"/>
    </source>
</evidence>
<evidence type="ECO:0000256" key="6">
    <source>
        <dbReference type="ARBA" id="ARBA00022448"/>
    </source>
</evidence>
<dbReference type="EMBL" id="CCBQ010000045">
    <property type="protein sequence ID" value="CDO95571.1"/>
    <property type="molecule type" value="Genomic_DNA"/>
</dbReference>
<comment type="similarity">
    <text evidence="3">Belongs to the WD repeat SEC31 family.</text>
</comment>
<evidence type="ECO:0000259" key="17">
    <source>
        <dbReference type="Pfam" id="PF07304"/>
    </source>
</evidence>
<dbReference type="Gene3D" id="1.20.940.10">
    <property type="entry name" value="Functional domain of the splicing factor Prp18"/>
    <property type="match status" value="1"/>
</dbReference>
<dbReference type="Gene3D" id="1.25.40.980">
    <property type="match status" value="1"/>
</dbReference>
<comment type="caution">
    <text evidence="19">The sequence shown here is derived from an EMBL/GenBank/DDBJ whole genome shotgun (WGS) entry which is preliminary data.</text>
</comment>
<dbReference type="GO" id="GO:0030127">
    <property type="term" value="C:COPII vesicle coat"/>
    <property type="evidence" value="ECO:0007669"/>
    <property type="project" value="TreeGrafter"/>
</dbReference>
<dbReference type="PANTHER" id="PTHR13923">
    <property type="entry name" value="SEC31-RELATED PROTEIN"/>
    <property type="match status" value="1"/>
</dbReference>
<organism evidence="19 20">
    <name type="scientific">Kluyveromyces dobzhanskii CBS 2104</name>
    <dbReference type="NCBI Taxonomy" id="1427455"/>
    <lineage>
        <taxon>Eukaryota</taxon>
        <taxon>Fungi</taxon>
        <taxon>Dikarya</taxon>
        <taxon>Ascomycota</taxon>
        <taxon>Saccharomycotina</taxon>
        <taxon>Saccharomycetes</taxon>
        <taxon>Saccharomycetales</taxon>
        <taxon>Saccharomycetaceae</taxon>
        <taxon>Kluyveromyces</taxon>
    </lineage>
</organism>
<dbReference type="InterPro" id="IPR036322">
    <property type="entry name" value="WD40_repeat_dom_sf"/>
</dbReference>
<evidence type="ECO:0000259" key="18">
    <source>
        <dbReference type="Pfam" id="PF12931"/>
    </source>
</evidence>
<keyword evidence="8" id="KW-0677">Repeat</keyword>
<dbReference type="PROSITE" id="PS50082">
    <property type="entry name" value="WD_REPEATS_2"/>
    <property type="match status" value="2"/>
</dbReference>
<keyword evidence="7 15" id="KW-0853">WD repeat</keyword>
<evidence type="ECO:0000256" key="14">
    <source>
        <dbReference type="ARBA" id="ARBA00025471"/>
    </source>
</evidence>
<evidence type="ECO:0000256" key="9">
    <source>
        <dbReference type="ARBA" id="ARBA00022824"/>
    </source>
</evidence>
<evidence type="ECO:0000256" key="5">
    <source>
        <dbReference type="ARBA" id="ARBA00021236"/>
    </source>
</evidence>
<evidence type="ECO:0000313" key="20">
    <source>
        <dbReference type="Proteomes" id="UP000031516"/>
    </source>
</evidence>
<name>A0A0A8L911_9SACH</name>
<dbReference type="GO" id="GO:0090110">
    <property type="term" value="P:COPII-coated vesicle cargo loading"/>
    <property type="evidence" value="ECO:0007669"/>
    <property type="project" value="TreeGrafter"/>
</dbReference>
<dbReference type="Pfam" id="PF11549">
    <property type="entry name" value="Sec31"/>
    <property type="match status" value="1"/>
</dbReference>
<dbReference type="InterPro" id="IPR009917">
    <property type="entry name" value="SRA1/Sec31"/>
</dbReference>
<comment type="function">
    <text evidence="14">Component of the coat protein complex II (COPII) which promotes the formation of transport vesicles from the endoplasmic reticulum (ER). The coat has two main functions, the physical deformation of the endoplasmic reticulum membrane into vesicles and the selection of cargo molecules.</text>
</comment>
<dbReference type="AlphaFoldDB" id="A0A0A8L911"/>
<keyword evidence="13" id="KW-0968">Cytoplasmic vesicle</keyword>
<evidence type="ECO:0000256" key="4">
    <source>
        <dbReference type="ARBA" id="ARBA00013507"/>
    </source>
</evidence>
<keyword evidence="10" id="KW-0931">ER-Golgi transport</keyword>
<dbReference type="GO" id="GO:0015031">
    <property type="term" value="P:protein transport"/>
    <property type="evidence" value="ECO:0007669"/>
    <property type="project" value="UniProtKB-KW"/>
</dbReference>
<feature type="compositionally biased region" description="Low complexity" evidence="16">
    <location>
        <begin position="936"/>
        <end position="946"/>
    </location>
</feature>
<dbReference type="Pfam" id="PF07304">
    <property type="entry name" value="SRA1"/>
    <property type="match status" value="1"/>
</dbReference>
<proteinExistence type="inferred from homology"/>
<dbReference type="Gene3D" id="2.20.25.400">
    <property type="match status" value="1"/>
</dbReference>
<evidence type="ECO:0000256" key="11">
    <source>
        <dbReference type="ARBA" id="ARBA00022927"/>
    </source>
</evidence>
<accession>A0A0A8L911</accession>
<dbReference type="GO" id="GO:0007029">
    <property type="term" value="P:endoplasmic reticulum organization"/>
    <property type="evidence" value="ECO:0007669"/>
    <property type="project" value="TreeGrafter"/>
</dbReference>
<keyword evidence="6" id="KW-0813">Transport</keyword>
<feature type="compositionally biased region" description="Low complexity" evidence="16">
    <location>
        <begin position="1044"/>
        <end position="1056"/>
    </location>
</feature>
<evidence type="ECO:0000256" key="15">
    <source>
        <dbReference type="PROSITE-ProRule" id="PRU00221"/>
    </source>
</evidence>
<dbReference type="PANTHER" id="PTHR13923:SF11">
    <property type="entry name" value="SECRETORY 31, ISOFORM D"/>
    <property type="match status" value="1"/>
</dbReference>
<reference evidence="19 20" key="1">
    <citation type="submission" date="2014-03" db="EMBL/GenBank/DDBJ databases">
        <title>The genome of Kluyveromyces dobzhanskii.</title>
        <authorList>
            <person name="Nystedt B."/>
            <person name="Astrom S."/>
        </authorList>
    </citation>
    <scope>NUCLEOTIDE SEQUENCE [LARGE SCALE GENOMIC DNA]</scope>
    <source>
        <strain evidence="19 20">CBS 2104</strain>
    </source>
</reference>
<dbReference type="InterPro" id="IPR024298">
    <property type="entry name" value="Sec16_Sec23-bd"/>
</dbReference>
<dbReference type="SMART" id="SM00320">
    <property type="entry name" value="WD40"/>
    <property type="match status" value="6"/>
</dbReference>
<dbReference type="OrthoDB" id="542917at2759"/>
<evidence type="ECO:0000256" key="3">
    <source>
        <dbReference type="ARBA" id="ARBA00009358"/>
    </source>
</evidence>
<feature type="region of interest" description="Disordered" evidence="16">
    <location>
        <begin position="877"/>
        <end position="969"/>
    </location>
</feature>
<evidence type="ECO:0000256" key="12">
    <source>
        <dbReference type="ARBA" id="ARBA00023136"/>
    </source>
</evidence>
<dbReference type="Pfam" id="PF12931">
    <property type="entry name" value="TPR_Sec16"/>
    <property type="match status" value="1"/>
</dbReference>
<comment type="subcellular location">
    <subcellularLocation>
        <location evidence="1">Cytoplasmic vesicle</location>
        <location evidence="1">COPII-coated vesicle membrane</location>
        <topology evidence="1">Peripheral membrane protein</topology>
        <orientation evidence="1">Cytoplasmic side</orientation>
    </subcellularLocation>
    <subcellularLocation>
        <location evidence="2">Endoplasmic reticulum membrane</location>
        <topology evidence="2">Peripheral membrane protein</topology>
        <orientation evidence="2">Cytoplasmic side</orientation>
    </subcellularLocation>
</comment>
<dbReference type="Gene3D" id="6.10.140.1600">
    <property type="match status" value="1"/>
</dbReference>
<dbReference type="InterPro" id="IPR015943">
    <property type="entry name" value="WD40/YVTN_repeat-like_dom_sf"/>
</dbReference>
<evidence type="ECO:0000256" key="8">
    <source>
        <dbReference type="ARBA" id="ARBA00022737"/>
    </source>
</evidence>
<evidence type="ECO:0000256" key="1">
    <source>
        <dbReference type="ARBA" id="ARBA00004299"/>
    </source>
</evidence>
<dbReference type="InterPro" id="IPR001680">
    <property type="entry name" value="WD40_rpt"/>
</dbReference>
<evidence type="ECO:0000256" key="2">
    <source>
        <dbReference type="ARBA" id="ARBA00004397"/>
    </source>
</evidence>
<feature type="domain" description="SRA1/Sec31" evidence="17">
    <location>
        <begin position="1097"/>
        <end position="1223"/>
    </location>
</feature>
<dbReference type="GO" id="GO:0070971">
    <property type="term" value="C:endoplasmic reticulum exit site"/>
    <property type="evidence" value="ECO:0007669"/>
    <property type="project" value="TreeGrafter"/>
</dbReference>
<dbReference type="InterPro" id="IPR021614">
    <property type="entry name" value="Sec31"/>
</dbReference>
<evidence type="ECO:0000313" key="19">
    <source>
        <dbReference type="EMBL" id="CDO95571.1"/>
    </source>
</evidence>
<evidence type="ECO:0000256" key="13">
    <source>
        <dbReference type="ARBA" id="ARBA00023329"/>
    </source>
</evidence>
<evidence type="ECO:0000256" key="10">
    <source>
        <dbReference type="ARBA" id="ARBA00022892"/>
    </source>
</evidence>
<dbReference type="SUPFAM" id="SSF50978">
    <property type="entry name" value="WD40 repeat-like"/>
    <property type="match status" value="1"/>
</dbReference>
<feature type="domain" description="Sec16 Sec23-binding" evidence="18">
    <location>
        <begin position="504"/>
        <end position="631"/>
    </location>
</feature>